<evidence type="ECO:0000256" key="2">
    <source>
        <dbReference type="ARBA" id="ARBA00023125"/>
    </source>
</evidence>
<comment type="caution">
    <text evidence="6">The sequence shown here is derived from an EMBL/GenBank/DDBJ whole genome shotgun (WGS) entry which is preliminary data.</text>
</comment>
<keyword evidence="7" id="KW-1185">Reference proteome</keyword>
<organism evidence="6 7">
    <name type="scientific">Oceanobacillus kimchii</name>
    <dbReference type="NCBI Taxonomy" id="746691"/>
    <lineage>
        <taxon>Bacteria</taxon>
        <taxon>Bacillati</taxon>
        <taxon>Bacillota</taxon>
        <taxon>Bacilli</taxon>
        <taxon>Bacillales</taxon>
        <taxon>Bacillaceae</taxon>
        <taxon>Oceanobacillus</taxon>
    </lineage>
</organism>
<gene>
    <name evidence="6" type="ORF">MACH08_33180</name>
</gene>
<feature type="domain" description="HTH gntR-type" evidence="5">
    <location>
        <begin position="14"/>
        <end position="81"/>
    </location>
</feature>
<evidence type="ECO:0000256" key="1">
    <source>
        <dbReference type="ARBA" id="ARBA00023015"/>
    </source>
</evidence>
<keyword evidence="1" id="KW-0805">Transcription regulation</keyword>
<protein>
    <submittedName>
        <fullName evidence="6">GntR family transcriptional regulator</fullName>
    </submittedName>
</protein>
<reference evidence="6 7" key="1">
    <citation type="submission" date="2023-02" db="EMBL/GenBank/DDBJ databases">
        <title>Oceanobacillus kimchii IFOP_LL358 isolated form Alexandrium catenella lab strain.</title>
        <authorList>
            <person name="Gajardo G."/>
            <person name="Ueki S."/>
            <person name="Maruyama F."/>
        </authorList>
    </citation>
    <scope>NUCLEOTIDE SEQUENCE [LARGE SCALE GENOMIC DNA]</scope>
    <source>
        <strain evidence="6 7">IFOP_LL358</strain>
    </source>
</reference>
<dbReference type="PANTHER" id="PTHR43537:SF24">
    <property type="entry name" value="GLUCONATE OPERON TRANSCRIPTIONAL REPRESSOR"/>
    <property type="match status" value="1"/>
</dbReference>
<dbReference type="Proteomes" id="UP001275436">
    <property type="component" value="Unassembled WGS sequence"/>
</dbReference>
<dbReference type="SMART" id="SM00895">
    <property type="entry name" value="FCD"/>
    <property type="match status" value="1"/>
</dbReference>
<dbReference type="Gene3D" id="1.10.10.10">
    <property type="entry name" value="Winged helix-like DNA-binding domain superfamily/Winged helix DNA-binding domain"/>
    <property type="match status" value="1"/>
</dbReference>
<proteinExistence type="predicted"/>
<dbReference type="Gene3D" id="1.20.120.530">
    <property type="entry name" value="GntR ligand-binding domain-like"/>
    <property type="match status" value="1"/>
</dbReference>
<dbReference type="Pfam" id="PF07729">
    <property type="entry name" value="FCD"/>
    <property type="match status" value="1"/>
</dbReference>
<evidence type="ECO:0000259" key="5">
    <source>
        <dbReference type="PROSITE" id="PS50949"/>
    </source>
</evidence>
<dbReference type="SMART" id="SM00345">
    <property type="entry name" value="HTH_GNTR"/>
    <property type="match status" value="1"/>
</dbReference>
<dbReference type="InterPro" id="IPR008920">
    <property type="entry name" value="TF_FadR/GntR_C"/>
</dbReference>
<dbReference type="EMBL" id="BSKO01000001">
    <property type="protein sequence ID" value="GLO67534.1"/>
    <property type="molecule type" value="Genomic_DNA"/>
</dbReference>
<evidence type="ECO:0000256" key="4">
    <source>
        <dbReference type="SAM" id="Coils"/>
    </source>
</evidence>
<dbReference type="InterPro" id="IPR000524">
    <property type="entry name" value="Tscrpt_reg_HTH_GntR"/>
</dbReference>
<evidence type="ECO:0000313" key="6">
    <source>
        <dbReference type="EMBL" id="GLO67534.1"/>
    </source>
</evidence>
<dbReference type="SUPFAM" id="SSF46785">
    <property type="entry name" value="Winged helix' DNA-binding domain"/>
    <property type="match status" value="1"/>
</dbReference>
<dbReference type="RefSeq" id="WP_017798070.1">
    <property type="nucleotide sequence ID" value="NZ_BSKO01000001.1"/>
</dbReference>
<dbReference type="SUPFAM" id="SSF48008">
    <property type="entry name" value="GntR ligand-binding domain-like"/>
    <property type="match status" value="1"/>
</dbReference>
<keyword evidence="2" id="KW-0238">DNA-binding</keyword>
<feature type="coiled-coil region" evidence="4">
    <location>
        <begin position="106"/>
        <end position="136"/>
    </location>
</feature>
<dbReference type="Pfam" id="PF00392">
    <property type="entry name" value="GntR"/>
    <property type="match status" value="1"/>
</dbReference>
<keyword evidence="4" id="KW-0175">Coiled coil</keyword>
<dbReference type="PROSITE" id="PS50949">
    <property type="entry name" value="HTH_GNTR"/>
    <property type="match status" value="1"/>
</dbReference>
<evidence type="ECO:0000313" key="7">
    <source>
        <dbReference type="Proteomes" id="UP001275436"/>
    </source>
</evidence>
<dbReference type="CDD" id="cd07377">
    <property type="entry name" value="WHTH_GntR"/>
    <property type="match status" value="1"/>
</dbReference>
<evidence type="ECO:0000256" key="3">
    <source>
        <dbReference type="ARBA" id="ARBA00023163"/>
    </source>
</evidence>
<dbReference type="InterPro" id="IPR036390">
    <property type="entry name" value="WH_DNA-bd_sf"/>
</dbReference>
<accession>A0ABQ5TPL9</accession>
<dbReference type="InterPro" id="IPR011711">
    <property type="entry name" value="GntR_C"/>
</dbReference>
<sequence>MDKDIQKKISMQSRSVRDLIYDYLKEAIINGEYEPGFHLRERELAKAFEVSTTPIKEAFRLLSNEGLVSTLSRKGTFVSDDIMSSVEEIARVRAALEGVAARFAAIKRTDEELIQLEAIINQMENFTNENNREKLNEFNSEFHQFIRKCARNGFIFKQVESVHSYDQYIRKKALSNIEEHEKAFKEHFLIYKMIVDQDPDGAERVMREHIIRSAKVALY</sequence>
<dbReference type="InterPro" id="IPR036388">
    <property type="entry name" value="WH-like_DNA-bd_sf"/>
</dbReference>
<dbReference type="PANTHER" id="PTHR43537">
    <property type="entry name" value="TRANSCRIPTIONAL REGULATOR, GNTR FAMILY"/>
    <property type="match status" value="1"/>
</dbReference>
<name>A0ABQ5TPL9_9BACI</name>
<keyword evidence="3" id="KW-0804">Transcription</keyword>